<dbReference type="RefSeq" id="XP_003073249.1">
    <property type="nucleotide sequence ID" value="XM_003073203.1"/>
</dbReference>
<reference evidence="1 2" key="2">
    <citation type="journal article" date="2012" name="Proc. Natl. Acad. Sci. U.S.A.">
        <title>Gain and loss of multiple functionally related, horizontally transferred genes in the reduced genomes of two microsporidian parasites.</title>
        <authorList>
            <person name="Pombert J.-F."/>
            <person name="Selman M."/>
            <person name="Burki F."/>
            <person name="Bardell F.T."/>
            <person name="Farinelli L."/>
            <person name="Solter L.F."/>
            <person name="Whitman D.W."/>
            <person name="Weiss L.M."/>
            <person name="Corradi N."/>
            <person name="Keeling P.J."/>
        </authorList>
    </citation>
    <scope>NUCLEOTIDE SEQUENCE [LARGE SCALE GENOMIC DNA]</scope>
    <source>
        <strain evidence="1 2">ATCC 50506</strain>
    </source>
</reference>
<organism evidence="1 2">
    <name type="scientific">Encephalitozoon intestinalis (strain ATCC 50506)</name>
    <name type="common">Microsporidian parasite</name>
    <name type="synonym">Septata intestinalis</name>
    <dbReference type="NCBI Taxonomy" id="876142"/>
    <lineage>
        <taxon>Eukaryota</taxon>
        <taxon>Fungi</taxon>
        <taxon>Fungi incertae sedis</taxon>
        <taxon>Microsporidia</taxon>
        <taxon>Unikaryonidae</taxon>
        <taxon>Encephalitozoon</taxon>
    </lineage>
</organism>
<accession>E0S854</accession>
<dbReference type="AlphaFoldDB" id="E0S854"/>
<evidence type="ECO:0000313" key="1">
    <source>
        <dbReference type="EMBL" id="ADM11889.1"/>
    </source>
</evidence>
<evidence type="ECO:0000313" key="2">
    <source>
        <dbReference type="Proteomes" id="UP000002313"/>
    </source>
</evidence>
<reference evidence="1 2" key="1">
    <citation type="journal article" date="2010" name="Nat. Commun.">
        <title>The complete sequence of the smallest known nuclear genome from the microsporidian Encephalitozoon intestinalis.</title>
        <authorList>
            <person name="Corradi N."/>
            <person name="Pombert J.-F."/>
            <person name="Farinelli L."/>
            <person name="Didier E.S."/>
            <person name="Keeling P.J."/>
        </authorList>
    </citation>
    <scope>NUCLEOTIDE SEQUENCE [LARGE SCALE GENOMIC DNA]</scope>
    <source>
        <strain evidence="1 2">ATCC 50506</strain>
    </source>
</reference>
<dbReference type="InterPro" id="IPR023393">
    <property type="entry name" value="START-like_dom_sf"/>
</dbReference>
<proteinExistence type="predicted"/>
<protein>
    <submittedName>
        <fullName evidence="1">Hsp90 ATPase activator</fullName>
    </submittedName>
</protein>
<name>E0S854_ENCIT</name>
<dbReference type="HOGENOM" id="CLU_1086229_0_0_1"/>
<dbReference type="Proteomes" id="UP000002313">
    <property type="component" value="Chromosome VII"/>
</dbReference>
<dbReference type="EMBL" id="CP001948">
    <property type="protein sequence ID" value="ADM11889.1"/>
    <property type="molecule type" value="Genomic_DNA"/>
</dbReference>
<dbReference type="OrthoDB" id="567237at2759"/>
<sequence length="256" mass="30001">MESKGSNYHWAESDLSGWAKDKIKETLEHRGYKVNEMDVMVKICQRMNTLGLVYMIGFECTKDGKYCSIRNFYSVSEKAEGMEDFEWFPGFFSELEEEAILKFGSRVLDTNRQVEERKPCVRSIDAEDAKTVDISYKASINCEINEFKNFILSQEYISMWSGYRATFDGDDILIDGVIIRRLREENGCIRMEWKLERWSHFTEVKISLESFLNSSKVTVKQKAVPIKEEKSIRMWWHEKVFASISTCFGFILKPLE</sequence>
<dbReference type="Gene3D" id="3.30.530.20">
    <property type="match status" value="1"/>
</dbReference>
<dbReference type="KEGG" id="ein:Eint_071260"/>
<keyword evidence="2" id="KW-1185">Reference proteome</keyword>
<dbReference type="VEuPathDB" id="MicrosporidiaDB:Eint_071260"/>
<gene>
    <name evidence="1" type="ORF">Eint_071260</name>
</gene>
<dbReference type="GeneID" id="9698068"/>